<evidence type="ECO:0000256" key="4">
    <source>
        <dbReference type="ARBA" id="ARBA00019403"/>
    </source>
</evidence>
<dbReference type="GO" id="GO:0004844">
    <property type="term" value="F:uracil DNA N-glycosylase activity"/>
    <property type="evidence" value="ECO:0007669"/>
    <property type="project" value="UniProtKB-EC"/>
</dbReference>
<dbReference type="InterPro" id="IPR005122">
    <property type="entry name" value="Uracil-DNA_glycosylase-like"/>
</dbReference>
<evidence type="ECO:0000256" key="2">
    <source>
        <dbReference type="ARBA" id="ARBA00006521"/>
    </source>
</evidence>
<organism evidence="13 14">
    <name type="scientific">Thermotoga petrophila (strain ATCC BAA-488 / DSM 13995 / JCM 10881 / RKU-1)</name>
    <dbReference type="NCBI Taxonomy" id="390874"/>
    <lineage>
        <taxon>Bacteria</taxon>
        <taxon>Thermotogati</taxon>
        <taxon>Thermotogota</taxon>
        <taxon>Thermotogae</taxon>
        <taxon>Thermotogales</taxon>
        <taxon>Thermotogaceae</taxon>
        <taxon>Thermotoga</taxon>
    </lineage>
</organism>
<dbReference type="EMBL" id="CP000702">
    <property type="protein sequence ID" value="ABQ46435.1"/>
    <property type="molecule type" value="Genomic_DNA"/>
</dbReference>
<evidence type="ECO:0000313" key="13">
    <source>
        <dbReference type="EMBL" id="ABQ46435.1"/>
    </source>
</evidence>
<sequence>MYTREELMEIVSERVKKCTACPLHLNRTNVVVGEGNLDTRIVFVGEGPGEEEDKTGRPFVGRAGMLLTELLRESGIRREDVYICNVVKCRPPNNRTPTPEEQAACGHFLLAQIEIINPDVIVALGATALSFLMDGKKVSITKIRGNPIDWLAGKKVIPTFHPSYLLRNRSNELRKIVLEDIEKAKSFIKKEGR</sequence>
<evidence type="ECO:0000256" key="1">
    <source>
        <dbReference type="ARBA" id="ARBA00001400"/>
    </source>
</evidence>
<dbReference type="GO" id="GO:0051539">
    <property type="term" value="F:4 iron, 4 sulfur cluster binding"/>
    <property type="evidence" value="ECO:0007669"/>
    <property type="project" value="UniProtKB-KW"/>
</dbReference>
<proteinExistence type="inferred from homology"/>
<evidence type="ECO:0000256" key="9">
    <source>
        <dbReference type="ARBA" id="ARBA00023004"/>
    </source>
</evidence>
<evidence type="ECO:0000256" key="6">
    <source>
        <dbReference type="ARBA" id="ARBA00022723"/>
    </source>
</evidence>
<keyword evidence="6" id="KW-0479">Metal-binding</keyword>
<protein>
    <recommendedName>
        <fullName evidence="4">Type-4 uracil-DNA glycosylase</fullName>
        <ecNumber evidence="3">3.2.2.27</ecNumber>
    </recommendedName>
</protein>
<dbReference type="SUPFAM" id="SSF52141">
    <property type="entry name" value="Uracil-DNA glycosylase-like"/>
    <property type="match status" value="1"/>
</dbReference>
<dbReference type="PANTHER" id="PTHR33693">
    <property type="entry name" value="TYPE-5 URACIL-DNA GLYCOSYLASE"/>
    <property type="match status" value="1"/>
</dbReference>
<keyword evidence="5" id="KW-0004">4Fe-4S</keyword>
<dbReference type="RefSeq" id="WP_011943060.1">
    <property type="nucleotide sequence ID" value="NC_009486.1"/>
</dbReference>
<reference evidence="14" key="1">
    <citation type="submission" date="2007-05" db="EMBL/GenBank/DDBJ databases">
        <title>Complete sequence of Thermotoga petrophila RKU-1.</title>
        <authorList>
            <consortium name="US DOE Joint Genome Institute"/>
            <person name="Copeland A."/>
            <person name="Lucas S."/>
            <person name="Lapidus A."/>
            <person name="Barry K."/>
            <person name="Glavina del Rio T."/>
            <person name="Dalin E."/>
            <person name="Tice H."/>
            <person name="Pitluck S."/>
            <person name="Sims D."/>
            <person name="Brettin T."/>
            <person name="Bruce D."/>
            <person name="Detter J.C."/>
            <person name="Han C."/>
            <person name="Tapia R."/>
            <person name="Schmutz J."/>
            <person name="Larimer F."/>
            <person name="Land M."/>
            <person name="Hauser L."/>
            <person name="Kyrpides N."/>
            <person name="Mikhailova N."/>
            <person name="Nelson K."/>
            <person name="Gogarten J.P."/>
            <person name="Noll K."/>
            <person name="Richardson P."/>
        </authorList>
    </citation>
    <scope>NUCLEOTIDE SEQUENCE [LARGE SCALE GENOMIC DNA]</scope>
    <source>
        <strain evidence="14">ATCC BAA-488 / DSM 13995 / JCM 10881 / RKU-1</strain>
    </source>
</reference>
<dbReference type="NCBIfam" id="TIGR00758">
    <property type="entry name" value="UDG_fam4"/>
    <property type="match status" value="1"/>
</dbReference>
<evidence type="ECO:0000256" key="3">
    <source>
        <dbReference type="ARBA" id="ARBA00012030"/>
    </source>
</evidence>
<dbReference type="GO" id="GO:0046872">
    <property type="term" value="F:metal ion binding"/>
    <property type="evidence" value="ECO:0007669"/>
    <property type="project" value="UniProtKB-KW"/>
</dbReference>
<gene>
    <name evidence="13" type="ordered locus">Tpet_0411</name>
</gene>
<feature type="domain" description="Uracil-DNA glycosylase-like" evidence="12">
    <location>
        <begin position="32"/>
        <end position="182"/>
    </location>
</feature>
<dbReference type="Proteomes" id="UP000006558">
    <property type="component" value="Chromosome"/>
</dbReference>
<evidence type="ECO:0000313" key="14">
    <source>
        <dbReference type="Proteomes" id="UP000006558"/>
    </source>
</evidence>
<dbReference type="InterPro" id="IPR051536">
    <property type="entry name" value="UDG_Type-4/5"/>
</dbReference>
<comment type="similarity">
    <text evidence="2">Belongs to the uracil-DNA glycosylase (UDG) superfamily. Type 4 (UDGa) family.</text>
</comment>
<dbReference type="InterPro" id="IPR005273">
    <property type="entry name" value="Ura-DNA_glyco_family4"/>
</dbReference>
<reference evidence="13 14" key="2">
    <citation type="journal article" date="2009" name="Proc. Natl. Acad. Sci. U.S.A.">
        <title>On the chimeric nature, thermophilic origin, and phylogenetic placement of the Thermotogales.</title>
        <authorList>
            <person name="Zhaxybayeva O."/>
            <person name="Swithers K.S."/>
            <person name="Lapierre P."/>
            <person name="Fournier G.P."/>
            <person name="Bickhart D.M."/>
            <person name="DeBoy R.T."/>
            <person name="Nelson K.E."/>
            <person name="Nesbo C.L."/>
            <person name="Doolittle W.F."/>
            <person name="Gogarten J.P."/>
            <person name="Noll K.M."/>
        </authorList>
    </citation>
    <scope>NUCLEOTIDE SEQUENCE [LARGE SCALE GENOMIC DNA]</scope>
    <source>
        <strain evidence="14">ATCC BAA-488 / DSM 13995 / JCM 10881 / RKU-1</strain>
    </source>
</reference>
<dbReference type="CDD" id="cd10030">
    <property type="entry name" value="UDG-F4_TTUDGA_SPO1dp_like"/>
    <property type="match status" value="1"/>
</dbReference>
<dbReference type="SMART" id="SM00986">
    <property type="entry name" value="UDG"/>
    <property type="match status" value="1"/>
</dbReference>
<dbReference type="GO" id="GO:0006281">
    <property type="term" value="P:DNA repair"/>
    <property type="evidence" value="ECO:0007669"/>
    <property type="project" value="UniProtKB-KW"/>
</dbReference>
<evidence type="ECO:0000256" key="5">
    <source>
        <dbReference type="ARBA" id="ARBA00022485"/>
    </source>
</evidence>
<dbReference type="PANTHER" id="PTHR33693:SF1">
    <property type="entry name" value="TYPE-4 URACIL-DNA GLYCOSYLASE"/>
    <property type="match status" value="1"/>
</dbReference>
<dbReference type="STRING" id="390874.Tpet_0411"/>
<evidence type="ECO:0000256" key="7">
    <source>
        <dbReference type="ARBA" id="ARBA00022763"/>
    </source>
</evidence>
<evidence type="ECO:0000256" key="8">
    <source>
        <dbReference type="ARBA" id="ARBA00022801"/>
    </source>
</evidence>
<keyword evidence="7" id="KW-0227">DNA damage</keyword>
<dbReference type="Pfam" id="PF03167">
    <property type="entry name" value="UDG"/>
    <property type="match status" value="1"/>
</dbReference>
<dbReference type="InterPro" id="IPR036895">
    <property type="entry name" value="Uracil-DNA_glycosylase-like_sf"/>
</dbReference>
<dbReference type="EC" id="3.2.2.27" evidence="3"/>
<dbReference type="AlphaFoldDB" id="A5IJR2"/>
<keyword evidence="8" id="KW-0378">Hydrolase</keyword>
<keyword evidence="10" id="KW-0411">Iron-sulfur</keyword>
<name>A5IJR2_THEP1</name>
<evidence type="ECO:0000256" key="10">
    <source>
        <dbReference type="ARBA" id="ARBA00023014"/>
    </source>
</evidence>
<dbReference type="KEGG" id="tpt:Tpet_0411"/>
<accession>A5IJR2</accession>
<comment type="catalytic activity">
    <reaction evidence="1">
        <text>Hydrolyzes single-stranded DNA or mismatched double-stranded DNA and polynucleotides, releasing free uracil.</text>
        <dbReference type="EC" id="3.2.2.27"/>
    </reaction>
</comment>
<dbReference type="Gene3D" id="3.40.470.10">
    <property type="entry name" value="Uracil-DNA glycosylase-like domain"/>
    <property type="match status" value="1"/>
</dbReference>
<keyword evidence="11" id="KW-0234">DNA repair</keyword>
<evidence type="ECO:0000256" key="11">
    <source>
        <dbReference type="ARBA" id="ARBA00023204"/>
    </source>
</evidence>
<keyword evidence="9" id="KW-0408">Iron</keyword>
<dbReference type="SMART" id="SM00987">
    <property type="entry name" value="UreE_C"/>
    <property type="match status" value="1"/>
</dbReference>
<dbReference type="HOGENOM" id="CLU_044815_1_3_0"/>
<evidence type="ECO:0000259" key="12">
    <source>
        <dbReference type="SMART" id="SM00986"/>
    </source>
</evidence>
<dbReference type="eggNOG" id="COG1573">
    <property type="taxonomic scope" value="Bacteria"/>
</dbReference>